<dbReference type="EMBL" id="JAGTJR010000005">
    <property type="protein sequence ID" value="KAH7060753.1"/>
    <property type="molecule type" value="Genomic_DNA"/>
</dbReference>
<dbReference type="Proteomes" id="UP000774617">
    <property type="component" value="Unassembled WGS sequence"/>
</dbReference>
<dbReference type="CDD" id="cd11041">
    <property type="entry name" value="CYP503A1-like"/>
    <property type="match status" value="1"/>
</dbReference>
<proteinExistence type="inferred from homology"/>
<dbReference type="InterPro" id="IPR002403">
    <property type="entry name" value="Cyt_P450_E_grp-IV"/>
</dbReference>
<evidence type="ECO:0000313" key="13">
    <source>
        <dbReference type="Proteomes" id="UP000774617"/>
    </source>
</evidence>
<comment type="similarity">
    <text evidence="3">Belongs to the cytochrome P450 family.</text>
</comment>
<dbReference type="Pfam" id="PF00067">
    <property type="entry name" value="p450"/>
    <property type="match status" value="1"/>
</dbReference>
<comment type="subcellular location">
    <subcellularLocation>
        <location evidence="2">Membrane</location>
    </subcellularLocation>
</comment>
<dbReference type="InterPro" id="IPR036396">
    <property type="entry name" value="Cyt_P450_sf"/>
</dbReference>
<evidence type="ECO:0000313" key="12">
    <source>
        <dbReference type="EMBL" id="KAH7060753.1"/>
    </source>
</evidence>
<gene>
    <name evidence="12" type="ORF">B0J12DRAFT_650026</name>
</gene>
<dbReference type="PANTHER" id="PTHR46206:SF5">
    <property type="entry name" value="P450, PUTATIVE (EUROFUNG)-RELATED"/>
    <property type="match status" value="1"/>
</dbReference>
<evidence type="ECO:0000256" key="9">
    <source>
        <dbReference type="ARBA" id="ARBA00023004"/>
    </source>
</evidence>
<name>A0ABQ8GM73_9PEZI</name>
<keyword evidence="9" id="KW-0408">Iron</keyword>
<evidence type="ECO:0000256" key="10">
    <source>
        <dbReference type="ARBA" id="ARBA00023033"/>
    </source>
</evidence>
<accession>A0ABQ8GM73</accession>
<reference evidence="12 13" key="1">
    <citation type="journal article" date="2021" name="Nat. Commun.">
        <title>Genetic determinants of endophytism in the Arabidopsis root mycobiome.</title>
        <authorList>
            <person name="Mesny F."/>
            <person name="Miyauchi S."/>
            <person name="Thiergart T."/>
            <person name="Pickel B."/>
            <person name="Atanasova L."/>
            <person name="Karlsson M."/>
            <person name="Huettel B."/>
            <person name="Barry K.W."/>
            <person name="Haridas S."/>
            <person name="Chen C."/>
            <person name="Bauer D."/>
            <person name="Andreopoulos W."/>
            <person name="Pangilinan J."/>
            <person name="LaButti K."/>
            <person name="Riley R."/>
            <person name="Lipzen A."/>
            <person name="Clum A."/>
            <person name="Drula E."/>
            <person name="Henrissat B."/>
            <person name="Kohler A."/>
            <person name="Grigoriev I.V."/>
            <person name="Martin F.M."/>
            <person name="Hacquard S."/>
        </authorList>
    </citation>
    <scope>NUCLEOTIDE SEQUENCE [LARGE SCALE GENOMIC DNA]</scope>
    <source>
        <strain evidence="12 13">MPI-SDFR-AT-0080</strain>
    </source>
</reference>
<dbReference type="PRINTS" id="PR00465">
    <property type="entry name" value="EP450IV"/>
</dbReference>
<protein>
    <submittedName>
        <fullName evidence="12">Cytochrome P450</fullName>
    </submittedName>
</protein>
<dbReference type="Gene3D" id="1.10.630.10">
    <property type="entry name" value="Cytochrome P450"/>
    <property type="match status" value="1"/>
</dbReference>
<keyword evidence="10" id="KW-0503">Monooxygenase</keyword>
<comment type="cofactor">
    <cofactor evidence="1">
        <name>heme</name>
        <dbReference type="ChEBI" id="CHEBI:30413"/>
    </cofactor>
</comment>
<evidence type="ECO:0000256" key="6">
    <source>
        <dbReference type="ARBA" id="ARBA00022723"/>
    </source>
</evidence>
<comment type="caution">
    <text evidence="12">The sequence shown here is derived from an EMBL/GenBank/DDBJ whole genome shotgun (WGS) entry which is preliminary data.</text>
</comment>
<organism evidence="12 13">
    <name type="scientific">Macrophomina phaseolina</name>
    <dbReference type="NCBI Taxonomy" id="35725"/>
    <lineage>
        <taxon>Eukaryota</taxon>
        <taxon>Fungi</taxon>
        <taxon>Dikarya</taxon>
        <taxon>Ascomycota</taxon>
        <taxon>Pezizomycotina</taxon>
        <taxon>Dothideomycetes</taxon>
        <taxon>Dothideomycetes incertae sedis</taxon>
        <taxon>Botryosphaeriales</taxon>
        <taxon>Botryosphaeriaceae</taxon>
        <taxon>Macrophomina</taxon>
    </lineage>
</organism>
<keyword evidence="7" id="KW-1133">Transmembrane helix</keyword>
<evidence type="ECO:0000256" key="7">
    <source>
        <dbReference type="ARBA" id="ARBA00022989"/>
    </source>
</evidence>
<dbReference type="InterPro" id="IPR001128">
    <property type="entry name" value="Cyt_P450"/>
</dbReference>
<evidence type="ECO:0000256" key="8">
    <source>
        <dbReference type="ARBA" id="ARBA00023002"/>
    </source>
</evidence>
<keyword evidence="5" id="KW-0812">Transmembrane</keyword>
<keyword evidence="11" id="KW-0472">Membrane</keyword>
<evidence type="ECO:0000256" key="2">
    <source>
        <dbReference type="ARBA" id="ARBA00004370"/>
    </source>
</evidence>
<sequence>MLEMIYITAYLSFIALLLSLTVGRRLESSLDWEVFSKKYLVPHFGHNWFSKSPLAIFLHWDRWFVWEWLSGLRYLVSGTSLILDAYKPGVAFSLPTPETKYLHFSSEAHVKELVSAPRDVLSLHALSKELLQPKYTMDGLVVEDGMSANGIVHLRVLGVMLRNRLNELHSRLRKTVSQRLSSEISNGTPKQDGWVELPLFQLAKKVIAAGNSSAFFGDEVAHDHHFVEAALRYPEELFTSAEILRLIPGWTVGLVAPILRWRSRASKLMIERLRPLVEQRMEDFAKDPQGDRHVDCLEFFVEASRTKDPWSAQKILQVILGVWFASVHQPALALVYALDDLCRHPEYIGLLRQDLEDFAGGRASPKVENIPLLDSFLKESARLHPSEAISVRRQAVEPFRFSDGTFVRAGQVACVPLNAIMRDPQRYHDSLAFDGGRFVEQGKADKASKFCSSNTDYPLWGLGDHTCPGRFYAARILKTAVAEILLDFDIKFPEGQEESRYFNWRSSTIPYAKTSLLFRKRRDRVPA</sequence>
<evidence type="ECO:0000256" key="11">
    <source>
        <dbReference type="ARBA" id="ARBA00023136"/>
    </source>
</evidence>
<keyword evidence="6" id="KW-0479">Metal-binding</keyword>
<keyword evidence="4" id="KW-0349">Heme</keyword>
<evidence type="ECO:0000256" key="4">
    <source>
        <dbReference type="ARBA" id="ARBA00022617"/>
    </source>
</evidence>
<dbReference type="PANTHER" id="PTHR46206">
    <property type="entry name" value="CYTOCHROME P450"/>
    <property type="match status" value="1"/>
</dbReference>
<evidence type="ECO:0000256" key="5">
    <source>
        <dbReference type="ARBA" id="ARBA00022692"/>
    </source>
</evidence>
<dbReference type="SUPFAM" id="SSF48264">
    <property type="entry name" value="Cytochrome P450"/>
    <property type="match status" value="1"/>
</dbReference>
<evidence type="ECO:0000256" key="3">
    <source>
        <dbReference type="ARBA" id="ARBA00010617"/>
    </source>
</evidence>
<keyword evidence="8" id="KW-0560">Oxidoreductase</keyword>
<keyword evidence="13" id="KW-1185">Reference proteome</keyword>
<evidence type="ECO:0000256" key="1">
    <source>
        <dbReference type="ARBA" id="ARBA00001971"/>
    </source>
</evidence>